<protein>
    <submittedName>
        <fullName evidence="2">Dihydrofolate reductase family protein</fullName>
    </submittedName>
</protein>
<accession>A0A9X1S945</accession>
<evidence type="ECO:0000313" key="2">
    <source>
        <dbReference type="EMBL" id="MCC3271872.1"/>
    </source>
</evidence>
<feature type="domain" description="Bacterial bifunctional deaminase-reductase C-terminal" evidence="1">
    <location>
        <begin position="2"/>
        <end position="173"/>
    </location>
</feature>
<dbReference type="PANTHER" id="PTHR38011">
    <property type="entry name" value="DIHYDROFOLATE REDUCTASE FAMILY PROTEIN (AFU_ORTHOLOGUE AFUA_8G06820)"/>
    <property type="match status" value="1"/>
</dbReference>
<name>A0A9X1S945_9MICC</name>
<dbReference type="InterPro" id="IPR050765">
    <property type="entry name" value="Riboflavin_Biosynth_HTPR"/>
</dbReference>
<dbReference type="SUPFAM" id="SSF53597">
    <property type="entry name" value="Dihydrofolate reductase-like"/>
    <property type="match status" value="1"/>
</dbReference>
<keyword evidence="4" id="KW-1185">Reference proteome</keyword>
<evidence type="ECO:0000313" key="3">
    <source>
        <dbReference type="EMBL" id="UON93303.1"/>
    </source>
</evidence>
<dbReference type="InterPro" id="IPR024072">
    <property type="entry name" value="DHFR-like_dom_sf"/>
</dbReference>
<dbReference type="RefSeq" id="WP_227902249.1">
    <property type="nucleotide sequence ID" value="NZ_CP094984.1"/>
</dbReference>
<gene>
    <name evidence="2" type="ORF">LJ755_03900</name>
    <name evidence="3" type="ORF">MUK71_06795</name>
</gene>
<dbReference type="Gene3D" id="3.40.430.10">
    <property type="entry name" value="Dihydrofolate Reductase, subunit A"/>
    <property type="match status" value="1"/>
</dbReference>
<dbReference type="Pfam" id="PF01872">
    <property type="entry name" value="RibD_C"/>
    <property type="match status" value="1"/>
</dbReference>
<dbReference type="Proteomes" id="UP001155145">
    <property type="component" value="Unassembled WGS sequence"/>
</dbReference>
<dbReference type="EMBL" id="JAJFZT010000001">
    <property type="protein sequence ID" value="MCC3271872.1"/>
    <property type="molecule type" value="Genomic_DNA"/>
</dbReference>
<organism evidence="2 5">
    <name type="scientific">Arthrobacter zhangbolii</name>
    <dbReference type="NCBI Taxonomy" id="2886936"/>
    <lineage>
        <taxon>Bacteria</taxon>
        <taxon>Bacillati</taxon>
        <taxon>Actinomycetota</taxon>
        <taxon>Actinomycetes</taxon>
        <taxon>Micrococcales</taxon>
        <taxon>Micrococcaceae</taxon>
        <taxon>Arthrobacter</taxon>
    </lineage>
</organism>
<dbReference type="GO" id="GO:0009231">
    <property type="term" value="P:riboflavin biosynthetic process"/>
    <property type="evidence" value="ECO:0007669"/>
    <property type="project" value="InterPro"/>
</dbReference>
<reference evidence="2" key="1">
    <citation type="submission" date="2021-10" db="EMBL/GenBank/DDBJ databases">
        <title>Novel species in genus Arthrobacter.</title>
        <authorList>
            <person name="Liu Y."/>
        </authorList>
    </citation>
    <scope>NUCLEOTIDE SEQUENCE</scope>
    <source>
        <strain evidence="4">zg-Y462</strain>
        <strain evidence="2">Zg-Y462</strain>
    </source>
</reference>
<dbReference type="InterPro" id="IPR002734">
    <property type="entry name" value="RibDG_C"/>
</dbReference>
<evidence type="ECO:0000259" key="1">
    <source>
        <dbReference type="Pfam" id="PF01872"/>
    </source>
</evidence>
<dbReference type="Proteomes" id="UP000829758">
    <property type="component" value="Chromosome"/>
</dbReference>
<evidence type="ECO:0000313" key="4">
    <source>
        <dbReference type="Proteomes" id="UP000829758"/>
    </source>
</evidence>
<proteinExistence type="predicted"/>
<dbReference type="PANTHER" id="PTHR38011:SF2">
    <property type="entry name" value="BIFUNCTIONAL DEAMINASE-REDUCTASE DOMAIN PROTEIN"/>
    <property type="match status" value="1"/>
</dbReference>
<dbReference type="AlphaFoldDB" id="A0A9X1S945"/>
<sequence>MRKVTSALFSSVDGVVESPNLWQFDHFDEEMGPAMEAALSGMDTVLMGRSTYEQWAGYWPDPAHDDEFGLFINPVRKYVASRTLEGPLEWENSSLIDGDLEDFVADLRTTEGGTIGVQGSISVVRQLLFAGLLDELTLMVHPVVAGSGQRLFRPEDPTTRLELKNSQVTSSGNALLTYGLRSD</sequence>
<dbReference type="GO" id="GO:0008703">
    <property type="term" value="F:5-amino-6-(5-phosphoribosylamino)uracil reductase activity"/>
    <property type="evidence" value="ECO:0007669"/>
    <property type="project" value="InterPro"/>
</dbReference>
<evidence type="ECO:0000313" key="5">
    <source>
        <dbReference type="Proteomes" id="UP001155145"/>
    </source>
</evidence>
<dbReference type="EMBL" id="CP094984">
    <property type="protein sequence ID" value="UON93303.1"/>
    <property type="molecule type" value="Genomic_DNA"/>
</dbReference>